<protein>
    <submittedName>
        <fullName evidence="1">SAM-dependent methyltransferase</fullName>
    </submittedName>
</protein>
<dbReference type="SUPFAM" id="SSF53335">
    <property type="entry name" value="S-adenosyl-L-methionine-dependent methyltransferases"/>
    <property type="match status" value="1"/>
</dbReference>
<dbReference type="PANTHER" id="PTHR38451:SF1">
    <property type="entry name" value="TRNA (ADENINE(22)-N(1))-METHYLTRANSFERASE"/>
    <property type="match status" value="1"/>
</dbReference>
<dbReference type="Gene3D" id="3.40.50.150">
    <property type="entry name" value="Vaccinia Virus protein VP39"/>
    <property type="match status" value="1"/>
</dbReference>
<dbReference type="GO" id="GO:0032259">
    <property type="term" value="P:methylation"/>
    <property type="evidence" value="ECO:0007669"/>
    <property type="project" value="UniProtKB-KW"/>
</dbReference>
<dbReference type="PANTHER" id="PTHR38451">
    <property type="entry name" value="TRNA (ADENINE(22)-N(1))-METHYLTRANSFERASE"/>
    <property type="match status" value="1"/>
</dbReference>
<dbReference type="AlphaFoldDB" id="A0A0U4G603"/>
<dbReference type="InterPro" id="IPR029063">
    <property type="entry name" value="SAM-dependent_MTases_sf"/>
</dbReference>
<proteinExistence type="predicted"/>
<dbReference type="PIRSF" id="PIRSF018637">
    <property type="entry name" value="TrmK"/>
    <property type="match status" value="1"/>
</dbReference>
<dbReference type="Proteomes" id="UP000050331">
    <property type="component" value="Chromosome"/>
</dbReference>
<dbReference type="STRING" id="1472767.AOX59_05510"/>
<accession>A0A0U4G603</accession>
<dbReference type="OrthoDB" id="5881184at2"/>
<dbReference type="Pfam" id="PF04816">
    <property type="entry name" value="TrmK"/>
    <property type="match status" value="1"/>
</dbReference>
<organism evidence="1 2">
    <name type="scientific">Lentibacillus amyloliquefaciens</name>
    <dbReference type="NCBI Taxonomy" id="1472767"/>
    <lineage>
        <taxon>Bacteria</taxon>
        <taxon>Bacillati</taxon>
        <taxon>Bacillota</taxon>
        <taxon>Bacilli</taxon>
        <taxon>Bacillales</taxon>
        <taxon>Bacillaceae</taxon>
        <taxon>Lentibacillus</taxon>
    </lineage>
</organism>
<gene>
    <name evidence="1" type="ORF">AOX59_05510</name>
</gene>
<evidence type="ECO:0000313" key="1">
    <source>
        <dbReference type="EMBL" id="ALX48106.1"/>
    </source>
</evidence>
<dbReference type="EMBL" id="CP013862">
    <property type="protein sequence ID" value="ALX48106.1"/>
    <property type="molecule type" value="Genomic_DNA"/>
</dbReference>
<dbReference type="RefSeq" id="WP_068442970.1">
    <property type="nucleotide sequence ID" value="NZ_CP013862.1"/>
</dbReference>
<keyword evidence="2" id="KW-1185">Reference proteome</keyword>
<keyword evidence="1" id="KW-0808">Transferase</keyword>
<reference evidence="1 2" key="1">
    <citation type="submission" date="2016-01" db="EMBL/GenBank/DDBJ databases">
        <title>Complete genome sequence of strain Lentibacillus amyloliquefaciens LAM0015T isolated from saline sediment.</title>
        <authorList>
            <person name="Wang J.-L."/>
            <person name="He M.-X."/>
        </authorList>
    </citation>
    <scope>NUCLEOTIDE SEQUENCE [LARGE SCALE GENOMIC DNA]</scope>
    <source>
        <strain evidence="1 2">LAM0015</strain>
    </source>
</reference>
<sequence length="237" mass="26807">MNNTVKLSRRLQKVASFIMEGSRFADIGSDHAYLPCYVCQNDRHAYAIAGEVNEGPFQSAQKAVQTFDLQNRIEVRLGNGLQILDDGEVNLAVIAGMGGSLIKTILDEGKSRLGSVQRIIAQPNVDERSVRSWFSAYGYSISNETMVEESGHIYEIIVADKNDGPQSLTDRQLLFGPSLLNQKSNLFYVKWNHEYKKRQRVIEQMKRAATPDYDKLDVFKKELIWIEEVLHDGSSYA</sequence>
<name>A0A0U4G603_9BACI</name>
<dbReference type="KEGG" id="lao:AOX59_05510"/>
<evidence type="ECO:0000313" key="2">
    <source>
        <dbReference type="Proteomes" id="UP000050331"/>
    </source>
</evidence>
<dbReference type="Gene3D" id="1.10.287.1890">
    <property type="match status" value="1"/>
</dbReference>
<keyword evidence="1" id="KW-0489">Methyltransferase</keyword>
<dbReference type="InterPro" id="IPR006901">
    <property type="entry name" value="TrmK"/>
</dbReference>
<dbReference type="GO" id="GO:0160105">
    <property type="term" value="F:tRNA (adenine(22)-N1)-methyltransferase activity"/>
    <property type="evidence" value="ECO:0007669"/>
    <property type="project" value="InterPro"/>
</dbReference>